<protein>
    <submittedName>
        <fullName evidence="1">Uncharacterized protein</fullName>
    </submittedName>
</protein>
<name>A0A5C5VTS2_9PLAN</name>
<gene>
    <name evidence="1" type="ORF">KOR42_48450</name>
</gene>
<dbReference type="AlphaFoldDB" id="A0A5C5VTS2"/>
<reference evidence="1 2" key="1">
    <citation type="submission" date="2019-02" db="EMBL/GenBank/DDBJ databases">
        <title>Deep-cultivation of Planctomycetes and their phenomic and genomic characterization uncovers novel biology.</title>
        <authorList>
            <person name="Wiegand S."/>
            <person name="Jogler M."/>
            <person name="Boedeker C."/>
            <person name="Pinto D."/>
            <person name="Vollmers J."/>
            <person name="Rivas-Marin E."/>
            <person name="Kohn T."/>
            <person name="Peeters S.H."/>
            <person name="Heuer A."/>
            <person name="Rast P."/>
            <person name="Oberbeckmann S."/>
            <person name="Bunk B."/>
            <person name="Jeske O."/>
            <person name="Meyerdierks A."/>
            <person name="Storesund J.E."/>
            <person name="Kallscheuer N."/>
            <person name="Luecker S."/>
            <person name="Lage O.M."/>
            <person name="Pohl T."/>
            <person name="Merkel B.J."/>
            <person name="Hornburger P."/>
            <person name="Mueller R.-W."/>
            <person name="Bruemmer F."/>
            <person name="Labrenz M."/>
            <person name="Spormann A.M."/>
            <person name="Op Den Camp H."/>
            <person name="Overmann J."/>
            <person name="Amann R."/>
            <person name="Jetten M.S.M."/>
            <person name="Mascher T."/>
            <person name="Medema M.H."/>
            <person name="Devos D.P."/>
            <person name="Kaster A.-K."/>
            <person name="Ovreas L."/>
            <person name="Rohde M."/>
            <person name="Galperin M.Y."/>
            <person name="Jogler C."/>
        </authorList>
    </citation>
    <scope>NUCLEOTIDE SEQUENCE [LARGE SCALE GENOMIC DNA]</scope>
    <source>
        <strain evidence="1 2">KOR42</strain>
    </source>
</reference>
<keyword evidence="2" id="KW-1185">Reference proteome</keyword>
<dbReference type="Proteomes" id="UP000317243">
    <property type="component" value="Unassembled WGS sequence"/>
</dbReference>
<evidence type="ECO:0000313" key="2">
    <source>
        <dbReference type="Proteomes" id="UP000317243"/>
    </source>
</evidence>
<dbReference type="EMBL" id="SIHI01000046">
    <property type="protein sequence ID" value="TWT41305.1"/>
    <property type="molecule type" value="Genomic_DNA"/>
</dbReference>
<comment type="caution">
    <text evidence="1">The sequence shown here is derived from an EMBL/GenBank/DDBJ whole genome shotgun (WGS) entry which is preliminary data.</text>
</comment>
<organism evidence="1 2">
    <name type="scientific">Thalassoglobus neptunius</name>
    <dbReference type="NCBI Taxonomy" id="1938619"/>
    <lineage>
        <taxon>Bacteria</taxon>
        <taxon>Pseudomonadati</taxon>
        <taxon>Planctomycetota</taxon>
        <taxon>Planctomycetia</taxon>
        <taxon>Planctomycetales</taxon>
        <taxon>Planctomycetaceae</taxon>
        <taxon>Thalassoglobus</taxon>
    </lineage>
</organism>
<proteinExistence type="predicted"/>
<sequence>MDSAKFFTEFESYCDSIAHADVHMRVLGMEEPRYSMVQNVAGQLGLQWAQEGSGQLSEGGTDPGAFGLYMPLNRRPRLLNGLSLSPDAIVVLHPGPSSVSPATMPIAGLRLEFQPNCLTLPRELQSTNCMIQ</sequence>
<evidence type="ECO:0000313" key="1">
    <source>
        <dbReference type="EMBL" id="TWT41305.1"/>
    </source>
</evidence>
<accession>A0A5C5VTS2</accession>